<dbReference type="GO" id="GO:0008757">
    <property type="term" value="F:S-adenosylmethionine-dependent methyltransferase activity"/>
    <property type="evidence" value="ECO:0007669"/>
    <property type="project" value="InterPro"/>
</dbReference>
<dbReference type="KEGG" id="lum:CNR27_00725"/>
<dbReference type="OrthoDB" id="9801609at2"/>
<evidence type="ECO:0000313" key="2">
    <source>
        <dbReference type="EMBL" id="ATD66157.1"/>
    </source>
</evidence>
<dbReference type="RefSeq" id="WP_096296488.1">
    <property type="nucleotide sequence ID" value="NZ_CP023406.1"/>
</dbReference>
<reference evidence="3" key="1">
    <citation type="submission" date="2017-09" db="EMBL/GenBank/DDBJ databases">
        <title>Luteimonas liuhanmingii sp.nov., isolated from the intestinal contents of Tibetan Plateau Pika in Yushu, Qinghai Province, China.</title>
        <authorList>
            <person name="Gui Z."/>
        </authorList>
    </citation>
    <scope>NUCLEOTIDE SEQUENCE [LARGE SCALE GENOMIC DNA]</scope>
    <source>
        <strain evidence="3">100111</strain>
    </source>
</reference>
<gene>
    <name evidence="2" type="ORF">CNR27_00725</name>
</gene>
<accession>A0A290XAI8</accession>
<dbReference type="InterPro" id="IPR029063">
    <property type="entry name" value="SAM-dependent_MTases_sf"/>
</dbReference>
<keyword evidence="3" id="KW-1185">Reference proteome</keyword>
<dbReference type="Pfam" id="PF08241">
    <property type="entry name" value="Methyltransf_11"/>
    <property type="match status" value="1"/>
</dbReference>
<dbReference type="CDD" id="cd02440">
    <property type="entry name" value="AdoMet_MTases"/>
    <property type="match status" value="1"/>
</dbReference>
<proteinExistence type="predicted"/>
<dbReference type="SUPFAM" id="SSF53335">
    <property type="entry name" value="S-adenosyl-L-methionine-dependent methyltransferases"/>
    <property type="match status" value="1"/>
</dbReference>
<protein>
    <submittedName>
        <fullName evidence="2">SAM-dependent methyltransferase</fullName>
    </submittedName>
</protein>
<dbReference type="PANTHER" id="PTHR43591">
    <property type="entry name" value="METHYLTRANSFERASE"/>
    <property type="match status" value="1"/>
</dbReference>
<evidence type="ECO:0000313" key="3">
    <source>
        <dbReference type="Proteomes" id="UP000218968"/>
    </source>
</evidence>
<dbReference type="InterPro" id="IPR013216">
    <property type="entry name" value="Methyltransf_11"/>
</dbReference>
<name>A0A290XAI8_9GAMM</name>
<sequence>MKKNIDDLTVQSFGDEWSRFDQSAMGEEEARKIFQDYFSVFPWDALPAGASGFDMGCGSGRWATLVAPRVGHLHCIDPSSAIDVARSRLSAVGNVSLHQASVDDGVLPAGSQDFGYSLGVLHHVPDTAQAIRSCVAMLKPGAPFLVYLYYAMDNRGAAFRLAWQCSDHVRRLVQRLPPAPKHLVTDTIALLVYYPLARTSMLLEALGYDVSNVPLSYYRSRSWYTMRTDSRDRFGTPLEQRFTRDQVEGMMVAAGLVDIRFSDNAPYWCAVGVKR</sequence>
<dbReference type="GO" id="GO:0032259">
    <property type="term" value="P:methylation"/>
    <property type="evidence" value="ECO:0007669"/>
    <property type="project" value="UniProtKB-KW"/>
</dbReference>
<keyword evidence="2" id="KW-0808">Transferase</keyword>
<dbReference type="Proteomes" id="UP000218968">
    <property type="component" value="Chromosome"/>
</dbReference>
<dbReference type="EMBL" id="CP023406">
    <property type="protein sequence ID" value="ATD66157.1"/>
    <property type="molecule type" value="Genomic_DNA"/>
</dbReference>
<organism evidence="2 3">
    <name type="scientific">Luteimonas chenhongjianii</name>
    <dbReference type="NCBI Taxonomy" id="2006110"/>
    <lineage>
        <taxon>Bacteria</taxon>
        <taxon>Pseudomonadati</taxon>
        <taxon>Pseudomonadota</taxon>
        <taxon>Gammaproteobacteria</taxon>
        <taxon>Lysobacterales</taxon>
        <taxon>Lysobacteraceae</taxon>
        <taxon>Luteimonas</taxon>
    </lineage>
</organism>
<feature type="domain" description="Methyltransferase type 11" evidence="1">
    <location>
        <begin position="54"/>
        <end position="144"/>
    </location>
</feature>
<dbReference type="Gene3D" id="3.40.50.150">
    <property type="entry name" value="Vaccinia Virus protein VP39"/>
    <property type="match status" value="1"/>
</dbReference>
<evidence type="ECO:0000259" key="1">
    <source>
        <dbReference type="Pfam" id="PF08241"/>
    </source>
</evidence>
<dbReference type="AlphaFoldDB" id="A0A290XAI8"/>
<keyword evidence="2" id="KW-0489">Methyltransferase</keyword>